<evidence type="ECO:0000256" key="6">
    <source>
        <dbReference type="SAM" id="MobiDB-lite"/>
    </source>
</evidence>
<dbReference type="EMBL" id="UOEK01000456">
    <property type="protein sequence ID" value="VAW08326.1"/>
    <property type="molecule type" value="Genomic_DNA"/>
</dbReference>
<feature type="compositionally biased region" description="Polar residues" evidence="6">
    <location>
        <begin position="329"/>
        <end position="338"/>
    </location>
</feature>
<evidence type="ECO:0000256" key="4">
    <source>
        <dbReference type="ARBA" id="ARBA00023054"/>
    </source>
</evidence>
<evidence type="ECO:0000256" key="3">
    <source>
        <dbReference type="ARBA" id="ARBA00022618"/>
    </source>
</evidence>
<feature type="region of interest" description="Disordered" evidence="6">
    <location>
        <begin position="477"/>
        <end position="497"/>
    </location>
</feature>
<reference evidence="7" key="1">
    <citation type="submission" date="2018-06" db="EMBL/GenBank/DDBJ databases">
        <authorList>
            <person name="Zhirakovskaya E."/>
        </authorList>
    </citation>
    <scope>NUCLEOTIDE SEQUENCE</scope>
</reference>
<sequence length="497" mass="51335">MGAFSDLSVEFTVARRGYDTAEVDKFLDVQVRELASRFDEQATRLTTLEATIAEAREREEAIHLTLVAATKTKDELLASAEQSATETKAEAGAEAAKIIGAAKNEAAELLAIARADADSLAADATLQAETTITTAEERAANATRDVDAIFADAQTEADTTRANALTEAAVTLDTAKAEADSVLRVAREEAIGLLERAKAETAEVLAARESELALLKAEFDDVAHSTAARASQLKDATAALEAQLTAIANGALSEVTALAATMEAALPAEQLAAVLISSRQETPAAPIPTTPAFVPAEAGAPQPAYATASVATRPETSVPAAESTELESSHSIPTSEGPVTSHIEDVAEIEPGIEPVPTLEDAASVEAETTPVAEAETPAEIDTDRDHAETDQLKALIADVAAMSHDDAPEDGAAETDDSVAGAESDLEAAVEALATETETNGRPQRGSFYSRRSAKLPRIGAEAASNAVATVNAMRASARAANTEGGGDKGRAKQSA</sequence>
<keyword evidence="2" id="KW-0963">Cytoplasm</keyword>
<keyword evidence="5" id="KW-0131">Cell cycle</keyword>
<evidence type="ECO:0000256" key="5">
    <source>
        <dbReference type="ARBA" id="ARBA00023306"/>
    </source>
</evidence>
<comment type="subcellular location">
    <subcellularLocation>
        <location evidence="1">Cytoplasm</location>
    </subcellularLocation>
</comment>
<evidence type="ECO:0008006" key="8">
    <source>
        <dbReference type="Google" id="ProtNLM"/>
    </source>
</evidence>
<dbReference type="InterPro" id="IPR019933">
    <property type="entry name" value="DivIVA_domain"/>
</dbReference>
<feature type="region of interest" description="Disordered" evidence="6">
    <location>
        <begin position="406"/>
        <end position="452"/>
    </location>
</feature>
<feature type="region of interest" description="Disordered" evidence="6">
    <location>
        <begin position="305"/>
        <end position="340"/>
    </location>
</feature>
<feature type="compositionally biased region" description="Low complexity" evidence="6">
    <location>
        <begin position="428"/>
        <end position="439"/>
    </location>
</feature>
<name>A0A3B0TMQ9_9ZZZZ</name>
<dbReference type="GO" id="GO:0005737">
    <property type="term" value="C:cytoplasm"/>
    <property type="evidence" value="ECO:0007669"/>
    <property type="project" value="UniProtKB-SubCell"/>
</dbReference>
<protein>
    <recommendedName>
        <fullName evidence="8">Cell division initiation protein DivIVA</fullName>
    </recommendedName>
</protein>
<feature type="compositionally biased region" description="Basic and acidic residues" evidence="6">
    <location>
        <begin position="487"/>
        <end position="497"/>
    </location>
</feature>
<feature type="compositionally biased region" description="Acidic residues" evidence="6">
    <location>
        <begin position="408"/>
        <end position="418"/>
    </location>
</feature>
<proteinExistence type="predicted"/>
<feature type="compositionally biased region" description="Low complexity" evidence="6">
    <location>
        <begin position="363"/>
        <end position="376"/>
    </location>
</feature>
<accession>A0A3B0TMQ9</accession>
<dbReference type="InterPro" id="IPR007793">
    <property type="entry name" value="DivIVA_fam"/>
</dbReference>
<dbReference type="AlphaFoldDB" id="A0A3B0TMQ9"/>
<keyword evidence="4" id="KW-0175">Coiled coil</keyword>
<dbReference type="Gene3D" id="6.10.250.660">
    <property type="match status" value="1"/>
</dbReference>
<dbReference type="GO" id="GO:0051301">
    <property type="term" value="P:cell division"/>
    <property type="evidence" value="ECO:0007669"/>
    <property type="project" value="UniProtKB-KW"/>
</dbReference>
<feature type="region of interest" description="Disordered" evidence="6">
    <location>
        <begin position="363"/>
        <end position="387"/>
    </location>
</feature>
<organism evidence="7">
    <name type="scientific">hydrothermal vent metagenome</name>
    <dbReference type="NCBI Taxonomy" id="652676"/>
    <lineage>
        <taxon>unclassified sequences</taxon>
        <taxon>metagenomes</taxon>
        <taxon>ecological metagenomes</taxon>
    </lineage>
</organism>
<dbReference type="Pfam" id="PF05103">
    <property type="entry name" value="DivIVA"/>
    <property type="match status" value="1"/>
</dbReference>
<dbReference type="NCBIfam" id="TIGR03544">
    <property type="entry name" value="DivI1A_domain"/>
    <property type="match status" value="1"/>
</dbReference>
<evidence type="ECO:0000256" key="2">
    <source>
        <dbReference type="ARBA" id="ARBA00022490"/>
    </source>
</evidence>
<evidence type="ECO:0000313" key="7">
    <source>
        <dbReference type="EMBL" id="VAW08326.1"/>
    </source>
</evidence>
<keyword evidence="3" id="KW-0132">Cell division</keyword>
<evidence type="ECO:0000256" key="1">
    <source>
        <dbReference type="ARBA" id="ARBA00004496"/>
    </source>
</evidence>
<gene>
    <name evidence="7" type="ORF">MNBD_ACTINO02-2904</name>
</gene>